<dbReference type="AlphaFoldDB" id="C9SPX5"/>
<keyword evidence="2" id="KW-1185">Reference proteome</keyword>
<sequence>MRTTTTSSYNDRSLPVALFHGTYALGCHETRKQCEGEGQAAIIHQRVYQSTTKKQRESILESIGSH</sequence>
<name>C9SPX5_VERA1</name>
<dbReference type="EMBL" id="DS985222">
    <property type="protein sequence ID" value="EEY20900.1"/>
    <property type="molecule type" value="Genomic_DNA"/>
</dbReference>
<dbReference type="GeneID" id="9527433"/>
<evidence type="ECO:0000313" key="2">
    <source>
        <dbReference type="Proteomes" id="UP000008698"/>
    </source>
</evidence>
<dbReference type="KEGG" id="val:VDBG_07010"/>
<organism evidence="2">
    <name type="scientific">Verticillium alfalfae (strain VaMs.102 / ATCC MYA-4576 / FGSC 10136)</name>
    <name type="common">Verticillium wilt of alfalfa</name>
    <name type="synonym">Verticillium albo-atrum</name>
    <dbReference type="NCBI Taxonomy" id="526221"/>
    <lineage>
        <taxon>Eukaryota</taxon>
        <taxon>Fungi</taxon>
        <taxon>Dikarya</taxon>
        <taxon>Ascomycota</taxon>
        <taxon>Pezizomycotina</taxon>
        <taxon>Sordariomycetes</taxon>
        <taxon>Hypocreomycetidae</taxon>
        <taxon>Glomerellales</taxon>
        <taxon>Plectosphaerellaceae</taxon>
        <taxon>Verticillium</taxon>
    </lineage>
</organism>
<evidence type="ECO:0000313" key="1">
    <source>
        <dbReference type="EMBL" id="EEY20900.1"/>
    </source>
</evidence>
<dbReference type="Proteomes" id="UP000008698">
    <property type="component" value="Unassembled WGS sequence"/>
</dbReference>
<proteinExistence type="predicted"/>
<protein>
    <submittedName>
        <fullName evidence="1">Uncharacterized protein</fullName>
    </submittedName>
</protein>
<gene>
    <name evidence="1" type="ORF">VDBG_07010</name>
</gene>
<accession>C9SPX5</accession>
<reference evidence="2" key="1">
    <citation type="journal article" date="2011" name="PLoS Pathog.">
        <title>Comparative genomics yields insights into niche adaptation of plant vascular wilt pathogens.</title>
        <authorList>
            <person name="Klosterman S.J."/>
            <person name="Subbarao K.V."/>
            <person name="Kang S."/>
            <person name="Veronese P."/>
            <person name="Gold S.E."/>
            <person name="Thomma B.P.H.J."/>
            <person name="Chen Z."/>
            <person name="Henrissat B."/>
            <person name="Lee Y.-H."/>
            <person name="Park J."/>
            <person name="Garcia-Pedrajas M.D."/>
            <person name="Barbara D.J."/>
            <person name="Anchieta A."/>
            <person name="de Jonge R."/>
            <person name="Santhanam P."/>
            <person name="Maruthachalam K."/>
            <person name="Atallah Z."/>
            <person name="Amyotte S.G."/>
            <person name="Paz Z."/>
            <person name="Inderbitzin P."/>
            <person name="Hayes R.J."/>
            <person name="Heiman D.I."/>
            <person name="Young S."/>
            <person name="Zeng Q."/>
            <person name="Engels R."/>
            <person name="Galagan J."/>
            <person name="Cuomo C.A."/>
            <person name="Dobinson K.F."/>
            <person name="Ma L.-J."/>
        </authorList>
    </citation>
    <scope>NUCLEOTIDE SEQUENCE [LARGE SCALE GENOMIC DNA]</scope>
    <source>
        <strain evidence="2">VaMs.102 / ATCC MYA-4576 / FGSC 10136</strain>
    </source>
</reference>
<dbReference type="HOGENOM" id="CLU_2833090_0_0_1"/>
<dbReference type="RefSeq" id="XP_003002439.1">
    <property type="nucleotide sequence ID" value="XM_003002393.1"/>
</dbReference>